<feature type="domain" description="DUF6598" evidence="2">
    <location>
        <begin position="62"/>
        <end position="110"/>
    </location>
</feature>
<gene>
    <name evidence="3" type="ORF">EJB05_18961</name>
</gene>
<proteinExistence type="predicted"/>
<feature type="non-terminal residue" evidence="3">
    <location>
        <position position="1"/>
    </location>
</feature>
<evidence type="ECO:0000256" key="1">
    <source>
        <dbReference type="SAM" id="MobiDB-lite"/>
    </source>
</evidence>
<feature type="compositionally biased region" description="Polar residues" evidence="1">
    <location>
        <begin position="35"/>
        <end position="44"/>
    </location>
</feature>
<dbReference type="PANTHER" id="PTHR33065:SF163">
    <property type="entry name" value="OS05G0112700 PROTEIN"/>
    <property type="match status" value="1"/>
</dbReference>
<evidence type="ECO:0000313" key="4">
    <source>
        <dbReference type="Proteomes" id="UP000324897"/>
    </source>
</evidence>
<evidence type="ECO:0000313" key="3">
    <source>
        <dbReference type="EMBL" id="TVU36999.1"/>
    </source>
</evidence>
<organism evidence="3 4">
    <name type="scientific">Eragrostis curvula</name>
    <name type="common">weeping love grass</name>
    <dbReference type="NCBI Taxonomy" id="38414"/>
    <lineage>
        <taxon>Eukaryota</taxon>
        <taxon>Viridiplantae</taxon>
        <taxon>Streptophyta</taxon>
        <taxon>Embryophyta</taxon>
        <taxon>Tracheophyta</taxon>
        <taxon>Spermatophyta</taxon>
        <taxon>Magnoliopsida</taxon>
        <taxon>Liliopsida</taxon>
        <taxon>Poales</taxon>
        <taxon>Poaceae</taxon>
        <taxon>PACMAD clade</taxon>
        <taxon>Chloridoideae</taxon>
        <taxon>Eragrostideae</taxon>
        <taxon>Eragrostidinae</taxon>
        <taxon>Eragrostis</taxon>
    </lineage>
</organism>
<dbReference type="AlphaFoldDB" id="A0A5J9VL84"/>
<keyword evidence="4" id="KW-1185">Reference proteome</keyword>
<name>A0A5J9VL84_9POAL</name>
<evidence type="ECO:0000259" key="2">
    <source>
        <dbReference type="Pfam" id="PF20241"/>
    </source>
</evidence>
<feature type="domain" description="DUF6598" evidence="2">
    <location>
        <begin position="144"/>
        <end position="340"/>
    </location>
</feature>
<dbReference type="Proteomes" id="UP000324897">
    <property type="component" value="Unassembled WGS sequence"/>
</dbReference>
<reference evidence="3 4" key="1">
    <citation type="journal article" date="2019" name="Sci. Rep.">
        <title>A high-quality genome of Eragrostis curvula grass provides insights into Poaceae evolution and supports new strategies to enhance forage quality.</title>
        <authorList>
            <person name="Carballo J."/>
            <person name="Santos B.A.C.M."/>
            <person name="Zappacosta D."/>
            <person name="Garbus I."/>
            <person name="Selva J.P."/>
            <person name="Gallo C.A."/>
            <person name="Diaz A."/>
            <person name="Albertini E."/>
            <person name="Caccamo M."/>
            <person name="Echenique V."/>
        </authorList>
    </citation>
    <scope>NUCLEOTIDE SEQUENCE [LARGE SCALE GENOMIC DNA]</scope>
    <source>
        <strain evidence="4">cv. Victoria</strain>
        <tissue evidence="3">Leaf</tissue>
    </source>
</reference>
<sequence>MNRRCWTSYREASGEDDESTKSSPISPSTTAVHPPSTSTKSVTPIQPGLHTDAPAANLEWSANILSIKVLDSTVGYPISLYGSVFVRDDLDRKRVYLFRRDRDNAQVIKTPVIYVQFVSHLQLFRLNTKLVGNMSSSKDRYSYEDLDQFTQEEDTLVLTGPSRGLVLLDNLFFKFNLKMRGDQEADDMEFSQGRMEYDNRVVYKSMLIRDKLTTKLSTMGMTYALVNRAVEATIQIKVPEEFSIELDKFYGKISAFITGTVTEVILFNSEACGTVIKIGDDGIKLWRHVLSVPIDGSLVLRVDTWEGDCKAKLRRSSTIFTPQICGKDVASVHGPMQIKVTWSPSYICEYDDKLRLNVICDDI</sequence>
<dbReference type="PANTHER" id="PTHR33065">
    <property type="entry name" value="OS07G0486400 PROTEIN"/>
    <property type="match status" value="1"/>
</dbReference>
<comment type="caution">
    <text evidence="3">The sequence shown here is derived from an EMBL/GenBank/DDBJ whole genome shotgun (WGS) entry which is preliminary data.</text>
</comment>
<dbReference type="EMBL" id="RWGY01000009">
    <property type="protein sequence ID" value="TVU36999.1"/>
    <property type="molecule type" value="Genomic_DNA"/>
</dbReference>
<dbReference type="Pfam" id="PF20241">
    <property type="entry name" value="DUF6598"/>
    <property type="match status" value="2"/>
</dbReference>
<feature type="compositionally biased region" description="Low complexity" evidence="1">
    <location>
        <begin position="21"/>
        <end position="30"/>
    </location>
</feature>
<dbReference type="Gramene" id="TVU36999">
    <property type="protein sequence ID" value="TVU36999"/>
    <property type="gene ID" value="EJB05_18961"/>
</dbReference>
<dbReference type="OrthoDB" id="691894at2759"/>
<protein>
    <recommendedName>
        <fullName evidence="2">DUF6598 domain-containing protein</fullName>
    </recommendedName>
</protein>
<dbReference type="InterPro" id="IPR046533">
    <property type="entry name" value="DUF6598"/>
</dbReference>
<feature type="region of interest" description="Disordered" evidence="1">
    <location>
        <begin position="1"/>
        <end position="48"/>
    </location>
</feature>
<accession>A0A5J9VL84</accession>